<dbReference type="InterPro" id="IPR037907">
    <property type="entry name" value="Vps17_PX"/>
</dbReference>
<feature type="compositionally biased region" description="Low complexity" evidence="1">
    <location>
        <begin position="689"/>
        <end position="708"/>
    </location>
</feature>
<feature type="compositionally biased region" description="Low complexity" evidence="1">
    <location>
        <begin position="661"/>
        <end position="680"/>
    </location>
</feature>
<dbReference type="Pfam" id="PF00787">
    <property type="entry name" value="PX"/>
    <property type="match status" value="1"/>
</dbReference>
<feature type="compositionally biased region" description="Polar residues" evidence="1">
    <location>
        <begin position="552"/>
        <end position="566"/>
    </location>
</feature>
<dbReference type="CDD" id="cd07596">
    <property type="entry name" value="BAR_SNX"/>
    <property type="match status" value="1"/>
</dbReference>
<feature type="region of interest" description="Disordered" evidence="1">
    <location>
        <begin position="737"/>
        <end position="774"/>
    </location>
</feature>
<dbReference type="SMART" id="SM00312">
    <property type="entry name" value="PX"/>
    <property type="match status" value="1"/>
</dbReference>
<dbReference type="InterPro" id="IPR015404">
    <property type="entry name" value="Vps5_C"/>
</dbReference>
<dbReference type="PANTHER" id="PTHR47433:SF1">
    <property type="entry name" value="VACUOLAR PROTEIN SORTING-ASSOCIATED PROTEIN 17"/>
    <property type="match status" value="1"/>
</dbReference>
<proteinExistence type="predicted"/>
<feature type="compositionally biased region" description="Low complexity" evidence="1">
    <location>
        <begin position="487"/>
        <end position="513"/>
    </location>
</feature>
<dbReference type="InterPro" id="IPR001683">
    <property type="entry name" value="PX_dom"/>
</dbReference>
<feature type="compositionally biased region" description="Polar residues" evidence="1">
    <location>
        <begin position="741"/>
        <end position="758"/>
    </location>
</feature>
<organism evidence="3 4">
    <name type="scientific">Mycena chlorophos</name>
    <name type="common">Agaric fungus</name>
    <name type="synonym">Agaricus chlorophos</name>
    <dbReference type="NCBI Taxonomy" id="658473"/>
    <lineage>
        <taxon>Eukaryota</taxon>
        <taxon>Fungi</taxon>
        <taxon>Dikarya</taxon>
        <taxon>Basidiomycota</taxon>
        <taxon>Agaricomycotina</taxon>
        <taxon>Agaricomycetes</taxon>
        <taxon>Agaricomycetidae</taxon>
        <taxon>Agaricales</taxon>
        <taxon>Marasmiineae</taxon>
        <taxon>Mycenaceae</taxon>
        <taxon>Mycena</taxon>
    </lineage>
</organism>
<dbReference type="Pfam" id="PF09325">
    <property type="entry name" value="Vps5"/>
    <property type="match status" value="1"/>
</dbReference>
<gene>
    <name evidence="3" type="ORF">MCHLO_10552</name>
</gene>
<dbReference type="SUPFAM" id="SSF64268">
    <property type="entry name" value="PX domain"/>
    <property type="match status" value="1"/>
</dbReference>
<dbReference type="EMBL" id="DF848429">
    <property type="protein sequence ID" value="GAT53613.1"/>
    <property type="molecule type" value="Genomic_DNA"/>
</dbReference>
<feature type="region of interest" description="Disordered" evidence="1">
    <location>
        <begin position="462"/>
        <end position="720"/>
    </location>
</feature>
<dbReference type="Gene3D" id="3.30.1520.10">
    <property type="entry name" value="Phox-like domain"/>
    <property type="match status" value="1"/>
</dbReference>
<evidence type="ECO:0000313" key="3">
    <source>
        <dbReference type="EMBL" id="GAT53613.1"/>
    </source>
</evidence>
<dbReference type="InterPro" id="IPR027267">
    <property type="entry name" value="AH/BAR_dom_sf"/>
</dbReference>
<evidence type="ECO:0000256" key="1">
    <source>
        <dbReference type="SAM" id="MobiDB-lite"/>
    </source>
</evidence>
<feature type="region of interest" description="Disordered" evidence="1">
    <location>
        <begin position="1"/>
        <end position="90"/>
    </location>
</feature>
<evidence type="ECO:0000259" key="2">
    <source>
        <dbReference type="PROSITE" id="PS50195"/>
    </source>
</evidence>
<evidence type="ECO:0000313" key="4">
    <source>
        <dbReference type="Proteomes" id="UP000815677"/>
    </source>
</evidence>
<dbReference type="PROSITE" id="PS50195">
    <property type="entry name" value="PX"/>
    <property type="match status" value="1"/>
</dbReference>
<accession>A0ABQ0LR60</accession>
<dbReference type="CDD" id="cd06891">
    <property type="entry name" value="PX_Vps17p"/>
    <property type="match status" value="1"/>
</dbReference>
<dbReference type="Proteomes" id="UP000815677">
    <property type="component" value="Unassembled WGS sequence"/>
</dbReference>
<dbReference type="InterPro" id="IPR036871">
    <property type="entry name" value="PX_dom_sf"/>
</dbReference>
<feature type="compositionally biased region" description="Low complexity" evidence="1">
    <location>
        <begin position="588"/>
        <end position="613"/>
    </location>
</feature>
<sequence length="774" mass="83193">MFDDPLNPSNGFGDEPAVASPPWPTTPHAPNSPFLDNLRRASSPNPPTPEKGPSLGPFGQEPQIYGQPESGLISPRDAVSPNGENYEKPEPYLRVRITGLDRNRRDILVKLDAQTNLPNFTGTTYRNVSRSYLEFQQLYDSLVTSNPQTIIPALPLAQTSAPTDEEDDRLVKIMLQRWIARVCEDPILLNDEDLRSFVENDFGYQPTPKPRRKGGSGFGLMRRGVPDEDEDLQRARFELTKLEGQFFDTAKAVDKLSLARKSLAVAHAEMGNKLINVATTEAHPPLGNAFRKIGRTWHSLADLDQAQAISECVIIGDSLGYQGMNARSAKETLLMRTGVLEEYQAAVKSTISKRRQIERLKASSNIRPERVDEALEEMEEADKYEQTLARRAQGISQNLHQALQTHNRYANDDITTALIEHTRSSIMYERQLLRELEALRTDVAGAASKWVPPVNGVPKPPVIPGLEESLKPTPPPPKVVPPPPAPASNGPLPSNGPLSNGPLPNGPLSNGPLANDPLSNGPPLSNGSRFAPGTQPPPPHIQTPPQRAPFQSFGQSLANPLGNNTIPPSPGPPSASSTQAIYDRSRDPLTPSSSQSSYNPSPSPSISSFRQPSVAGSSLPPSPRQAQTPTAAANGPPLGGRLVDGSKSMFIKPPTSPVAPSPLAASTSSPLVASPATPTPQSFANVDPLLGTGITSTSTLSRSTASPLYDSPLGGGAAQRSRTLTSSSVNHVLRNELDPLGQTTPTPMAASVRQTSQRPRLDAREAAKSLANMF</sequence>
<name>A0ABQ0LR60_MYCCL</name>
<feature type="domain" description="PX" evidence="2">
    <location>
        <begin position="87"/>
        <end position="205"/>
    </location>
</feature>
<dbReference type="InterPro" id="IPR053055">
    <property type="entry name" value="VPS17"/>
</dbReference>
<dbReference type="Gene3D" id="1.20.1270.60">
    <property type="entry name" value="Arfaptin homology (AH) domain/BAR domain"/>
    <property type="match status" value="1"/>
</dbReference>
<feature type="compositionally biased region" description="Pro residues" evidence="1">
    <location>
        <begin position="472"/>
        <end position="486"/>
    </location>
</feature>
<keyword evidence="4" id="KW-1185">Reference proteome</keyword>
<dbReference type="PANTHER" id="PTHR47433">
    <property type="entry name" value="VACUOLAR PROTEIN SORTING-ASSOCIATED PROTEIN 17"/>
    <property type="match status" value="1"/>
</dbReference>
<feature type="region of interest" description="Disordered" evidence="1">
    <location>
        <begin position="205"/>
        <end position="225"/>
    </location>
</feature>
<protein>
    <recommendedName>
        <fullName evidence="2">PX domain-containing protein</fullName>
    </recommendedName>
</protein>
<reference evidence="3" key="1">
    <citation type="submission" date="2014-09" db="EMBL/GenBank/DDBJ databases">
        <title>Genome sequence of the luminous mushroom Mycena chlorophos for searching fungal bioluminescence genes.</title>
        <authorList>
            <person name="Tanaka Y."/>
            <person name="Kasuga D."/>
            <person name="Oba Y."/>
            <person name="Hase S."/>
            <person name="Sato K."/>
            <person name="Oba Y."/>
            <person name="Sakakibara Y."/>
        </authorList>
    </citation>
    <scope>NUCLEOTIDE SEQUENCE</scope>
</reference>